<evidence type="ECO:0000313" key="2">
    <source>
        <dbReference type="Proteomes" id="UP000012153"/>
    </source>
</evidence>
<organism evidence="1 2">
    <name type="scientific">Leptospira noguchii serovar Autumnalis str. ZUN142</name>
    <dbReference type="NCBI Taxonomy" id="1085540"/>
    <lineage>
        <taxon>Bacteria</taxon>
        <taxon>Pseudomonadati</taxon>
        <taxon>Spirochaetota</taxon>
        <taxon>Spirochaetia</taxon>
        <taxon>Leptospirales</taxon>
        <taxon>Leptospiraceae</taxon>
        <taxon>Leptospira</taxon>
    </lineage>
</organism>
<evidence type="ECO:0000313" key="1">
    <source>
        <dbReference type="EMBL" id="EMO39232.1"/>
    </source>
</evidence>
<gene>
    <name evidence="1" type="ORF">LEP1GSC186_0022</name>
</gene>
<proteinExistence type="predicted"/>
<name>M6U2F9_9LEPT</name>
<protein>
    <submittedName>
        <fullName evidence="1">Uncharacterized protein</fullName>
    </submittedName>
</protein>
<reference evidence="1 2" key="1">
    <citation type="submission" date="2013-01" db="EMBL/GenBank/DDBJ databases">
        <authorList>
            <person name="Harkins D.M."/>
            <person name="Durkin A.S."/>
            <person name="Brinkac L.M."/>
            <person name="Haft D.H."/>
            <person name="Selengut J.D."/>
            <person name="Sanka R."/>
            <person name="DePew J."/>
            <person name="Purushe J."/>
            <person name="Matthias M.A."/>
            <person name="Vinetz J.M."/>
            <person name="Sutton G.G."/>
            <person name="Nierman W.C."/>
            <person name="Fouts D.E."/>
        </authorList>
    </citation>
    <scope>NUCLEOTIDE SEQUENCE [LARGE SCALE GENOMIC DNA]</scope>
    <source>
        <strain evidence="1 2">ZUN142</strain>
    </source>
</reference>
<comment type="caution">
    <text evidence="1">The sequence shown here is derived from an EMBL/GenBank/DDBJ whole genome shotgun (WGS) entry which is preliminary data.</text>
</comment>
<dbReference type="AlphaFoldDB" id="M6U2F9"/>
<dbReference type="Proteomes" id="UP000012153">
    <property type="component" value="Unassembled WGS sequence"/>
</dbReference>
<dbReference type="AntiFam" id="ANF00049">
    <property type="entry name" value="Contained within insertion sequence ISlin1"/>
</dbReference>
<accession>M6U2F9</accession>
<sequence length="134" mass="15663">MPILREAFAEFYELFDRRVGNSAERSHGSRWKLSRTLTWIALETQHNAFLRVALWMGTQFYRGFVVIPTDLILRSKYLWGWLWLSYGSRSKLKSTTISCITFPAYNLLTRAESPVRLLMAGGFAQVFLRRTHVN</sequence>
<dbReference type="EMBL" id="AHOP02000057">
    <property type="protein sequence ID" value="EMO39232.1"/>
    <property type="molecule type" value="Genomic_DNA"/>
</dbReference>